<keyword evidence="2" id="KW-1185">Reference proteome</keyword>
<comment type="caution">
    <text evidence="1">The sequence shown here is derived from an EMBL/GenBank/DDBJ whole genome shotgun (WGS) entry which is preliminary data.</text>
</comment>
<dbReference type="AlphaFoldDB" id="A0A371FJQ1"/>
<proteinExistence type="predicted"/>
<sequence length="72" mass="8509">MNDMKTKSFQGPITRGRMRRLQEEVLKEIGLLMESQERTFHALKERLTNVPILELPNFNKGLNLSEMLLMYE</sequence>
<feature type="non-terminal residue" evidence="1">
    <location>
        <position position="1"/>
    </location>
</feature>
<reference evidence="1" key="1">
    <citation type="submission" date="2018-05" db="EMBL/GenBank/DDBJ databases">
        <title>Draft genome of Mucuna pruriens seed.</title>
        <authorList>
            <person name="Nnadi N.E."/>
            <person name="Vos R."/>
            <person name="Hasami M.H."/>
            <person name="Devisetty U.K."/>
            <person name="Aguiy J.C."/>
        </authorList>
    </citation>
    <scope>NUCLEOTIDE SEQUENCE [LARGE SCALE GENOMIC DNA]</scope>
    <source>
        <strain evidence="1">JCA_2017</strain>
    </source>
</reference>
<dbReference type="EMBL" id="QJKJ01008855">
    <property type="protein sequence ID" value="RDX78481.1"/>
    <property type="molecule type" value="Genomic_DNA"/>
</dbReference>
<accession>A0A371FJQ1</accession>
<organism evidence="1 2">
    <name type="scientific">Mucuna pruriens</name>
    <name type="common">Velvet bean</name>
    <name type="synonym">Dolichos pruriens</name>
    <dbReference type="NCBI Taxonomy" id="157652"/>
    <lineage>
        <taxon>Eukaryota</taxon>
        <taxon>Viridiplantae</taxon>
        <taxon>Streptophyta</taxon>
        <taxon>Embryophyta</taxon>
        <taxon>Tracheophyta</taxon>
        <taxon>Spermatophyta</taxon>
        <taxon>Magnoliopsida</taxon>
        <taxon>eudicotyledons</taxon>
        <taxon>Gunneridae</taxon>
        <taxon>Pentapetalae</taxon>
        <taxon>rosids</taxon>
        <taxon>fabids</taxon>
        <taxon>Fabales</taxon>
        <taxon>Fabaceae</taxon>
        <taxon>Papilionoideae</taxon>
        <taxon>50 kb inversion clade</taxon>
        <taxon>NPAAA clade</taxon>
        <taxon>indigoferoid/millettioid clade</taxon>
        <taxon>Phaseoleae</taxon>
        <taxon>Mucuna</taxon>
    </lineage>
</organism>
<protein>
    <submittedName>
        <fullName evidence="1">Uncharacterized protein</fullName>
    </submittedName>
</protein>
<gene>
    <name evidence="1" type="ORF">CR513_41246</name>
</gene>
<evidence type="ECO:0000313" key="1">
    <source>
        <dbReference type="EMBL" id="RDX78481.1"/>
    </source>
</evidence>
<dbReference type="Proteomes" id="UP000257109">
    <property type="component" value="Unassembled WGS sequence"/>
</dbReference>
<evidence type="ECO:0000313" key="2">
    <source>
        <dbReference type="Proteomes" id="UP000257109"/>
    </source>
</evidence>
<name>A0A371FJQ1_MUCPR</name>